<dbReference type="AlphaFoldDB" id="A3I0S1"/>
<comment type="caution">
    <text evidence="10">The sequence shown here is derived from an EMBL/GenBank/DDBJ whole genome shotgun (WGS) entry which is preliminary data.</text>
</comment>
<evidence type="ECO:0000256" key="4">
    <source>
        <dbReference type="ARBA" id="ARBA00022448"/>
    </source>
</evidence>
<dbReference type="eggNOG" id="COG2814">
    <property type="taxonomic scope" value="Bacteria"/>
</dbReference>
<comment type="subcellular location">
    <subcellularLocation>
        <location evidence="2">Membrane</location>
        <topology evidence="2">Multi-pass membrane protein</topology>
    </subcellularLocation>
</comment>
<evidence type="ECO:0000256" key="3">
    <source>
        <dbReference type="ARBA" id="ARBA00007520"/>
    </source>
</evidence>
<sequence>MTGNKKKGVQPITAILLTVFLDMLGVGIIIPVMPALFFQPDSSILPVMASEAYRSIMFGLLVGCYPLMQFFGAPILGALSDRFGRKKMLILSIIGVLIGYLLFAWAIIIKNLWLLFFSRLLPGFAGGNVSIAMSAISDISEEKEKTKNFGLAGMAFGIGFILGPALGGFLGDDSIVSWFRSDTPFWFAAILALVNLIVVHFFFSETLITKRESKFSLFMALRNIVYSFSLPDLRGTFTVVLLLSIGFSLFTQFYAVFLIQKFAFTELDIGLLYCWIGLWFAFTQGGIVRVLADRFRPQKLLSICVLLLGFSLLAVLLPSKASWLYLISPFIAIFQGIIMPNIASLVSSKADEGRQGEMLGINQSMQSLGEVIPPFIAGTLFAINYNLPFITASLLIFIGWAIFLRINK</sequence>
<evidence type="ECO:0000313" key="11">
    <source>
        <dbReference type="Proteomes" id="UP000003919"/>
    </source>
</evidence>
<proteinExistence type="inferred from homology"/>
<gene>
    <name evidence="10" type="ORF">ALPR1_15599</name>
</gene>
<dbReference type="Pfam" id="PF07690">
    <property type="entry name" value="MFS_1"/>
    <property type="match status" value="1"/>
</dbReference>
<comment type="function">
    <text evidence="1">Resistance to tetracycline by an active tetracycline efflux. This is an energy-dependent process that decreases the accumulation of the antibiotic in whole cells. This protein functions as a metal-tetracycline/H(+) antiporter.</text>
</comment>
<dbReference type="GO" id="GO:0022857">
    <property type="term" value="F:transmembrane transporter activity"/>
    <property type="evidence" value="ECO:0007669"/>
    <property type="project" value="InterPro"/>
</dbReference>
<feature type="transmembrane region" description="Helical" evidence="8">
    <location>
        <begin position="56"/>
        <end position="76"/>
    </location>
</feature>
<dbReference type="SUPFAM" id="SSF103473">
    <property type="entry name" value="MFS general substrate transporter"/>
    <property type="match status" value="1"/>
</dbReference>
<reference evidence="10 11" key="1">
    <citation type="journal article" date="2011" name="J. Bacteriol.">
        <title>Complete genome sequence of Algoriphagus sp. PR1, bacterial prey of a colony-forming choanoflagellate.</title>
        <authorList>
            <person name="Alegado R.A."/>
            <person name="Ferriera S."/>
            <person name="Nusbaum C."/>
            <person name="Young S.K."/>
            <person name="Zeng Q."/>
            <person name="Imamovic A."/>
            <person name="Fairclough S.R."/>
            <person name="King N."/>
        </authorList>
    </citation>
    <scope>NUCLEOTIDE SEQUENCE [LARGE SCALE GENOMIC DNA]</scope>
    <source>
        <strain evidence="10 11">PR1</strain>
    </source>
</reference>
<evidence type="ECO:0000256" key="8">
    <source>
        <dbReference type="SAM" id="Phobius"/>
    </source>
</evidence>
<dbReference type="InterPro" id="IPR011701">
    <property type="entry name" value="MFS"/>
</dbReference>
<name>A3I0S1_9BACT</name>
<feature type="domain" description="Major facilitator superfamily (MFS) profile" evidence="9">
    <location>
        <begin position="11"/>
        <end position="408"/>
    </location>
</feature>
<organism evidence="10 11">
    <name type="scientific">Algoriphagus machipongonensis</name>
    <dbReference type="NCBI Taxonomy" id="388413"/>
    <lineage>
        <taxon>Bacteria</taxon>
        <taxon>Pseudomonadati</taxon>
        <taxon>Bacteroidota</taxon>
        <taxon>Cytophagia</taxon>
        <taxon>Cytophagales</taxon>
        <taxon>Cyclobacteriaceae</taxon>
        <taxon>Algoriphagus</taxon>
    </lineage>
</organism>
<feature type="transmembrane region" description="Helical" evidence="8">
    <location>
        <begin position="224"/>
        <end position="250"/>
    </location>
</feature>
<feature type="transmembrane region" description="Helical" evidence="8">
    <location>
        <begin position="270"/>
        <end position="288"/>
    </location>
</feature>
<keyword evidence="5 8" id="KW-0812">Transmembrane</keyword>
<protein>
    <submittedName>
        <fullName evidence="10">Tetracycline-efflux transporter</fullName>
    </submittedName>
</protein>
<feature type="transmembrane region" description="Helical" evidence="8">
    <location>
        <begin position="12"/>
        <end position="36"/>
    </location>
</feature>
<keyword evidence="7 8" id="KW-0472">Membrane</keyword>
<keyword evidence="11" id="KW-1185">Reference proteome</keyword>
<keyword evidence="6 8" id="KW-1133">Transmembrane helix</keyword>
<feature type="transmembrane region" description="Helical" evidence="8">
    <location>
        <begin position="183"/>
        <end position="203"/>
    </location>
</feature>
<evidence type="ECO:0000256" key="5">
    <source>
        <dbReference type="ARBA" id="ARBA00022692"/>
    </source>
</evidence>
<evidence type="ECO:0000256" key="1">
    <source>
        <dbReference type="ARBA" id="ARBA00003279"/>
    </source>
</evidence>
<dbReference type="RefSeq" id="WP_008201881.1">
    <property type="nucleotide sequence ID" value="NZ_CM001023.1"/>
</dbReference>
<dbReference type="InterPro" id="IPR005829">
    <property type="entry name" value="Sugar_transporter_CS"/>
</dbReference>
<evidence type="ECO:0000256" key="2">
    <source>
        <dbReference type="ARBA" id="ARBA00004141"/>
    </source>
</evidence>
<dbReference type="GO" id="GO:0016020">
    <property type="term" value="C:membrane"/>
    <property type="evidence" value="ECO:0007669"/>
    <property type="project" value="UniProtKB-SubCell"/>
</dbReference>
<keyword evidence="4" id="KW-0813">Transport</keyword>
<feature type="transmembrane region" description="Helical" evidence="8">
    <location>
        <begin position="149"/>
        <end position="171"/>
    </location>
</feature>
<accession>A3I0S1</accession>
<dbReference type="Proteomes" id="UP000003919">
    <property type="component" value="Chromosome"/>
</dbReference>
<dbReference type="InterPro" id="IPR036259">
    <property type="entry name" value="MFS_trans_sf"/>
</dbReference>
<dbReference type="InterPro" id="IPR020846">
    <property type="entry name" value="MFS_dom"/>
</dbReference>
<evidence type="ECO:0000313" key="10">
    <source>
        <dbReference type="EMBL" id="EAZ80067.1"/>
    </source>
</evidence>
<evidence type="ECO:0000256" key="7">
    <source>
        <dbReference type="ARBA" id="ARBA00023136"/>
    </source>
</evidence>
<dbReference type="PROSITE" id="PS00216">
    <property type="entry name" value="SUGAR_TRANSPORT_1"/>
    <property type="match status" value="1"/>
</dbReference>
<feature type="transmembrane region" description="Helical" evidence="8">
    <location>
        <begin position="88"/>
        <end position="108"/>
    </location>
</feature>
<dbReference type="EMBL" id="AAXU02000001">
    <property type="protein sequence ID" value="EAZ80067.1"/>
    <property type="molecule type" value="Genomic_DNA"/>
</dbReference>
<evidence type="ECO:0000259" key="9">
    <source>
        <dbReference type="PROSITE" id="PS50850"/>
    </source>
</evidence>
<dbReference type="STRING" id="388413.ALPR1_15599"/>
<dbReference type="EMBL" id="CM001023">
    <property type="protein sequence ID" value="EAZ80067.1"/>
    <property type="molecule type" value="Genomic_DNA"/>
</dbReference>
<dbReference type="PANTHER" id="PTHR23504:SF15">
    <property type="entry name" value="MAJOR FACILITATOR SUPERFAMILY (MFS) PROFILE DOMAIN-CONTAINING PROTEIN"/>
    <property type="match status" value="1"/>
</dbReference>
<evidence type="ECO:0000256" key="6">
    <source>
        <dbReference type="ARBA" id="ARBA00022989"/>
    </source>
</evidence>
<dbReference type="PANTHER" id="PTHR23504">
    <property type="entry name" value="MAJOR FACILITATOR SUPERFAMILY DOMAIN-CONTAINING PROTEIN 10"/>
    <property type="match status" value="1"/>
</dbReference>
<feature type="transmembrane region" description="Helical" evidence="8">
    <location>
        <begin position="389"/>
        <end position="406"/>
    </location>
</feature>
<feature type="transmembrane region" description="Helical" evidence="8">
    <location>
        <begin position="300"/>
        <end position="317"/>
    </location>
</feature>
<dbReference type="HOGENOM" id="CLU_001265_10_11_10"/>
<dbReference type="InterPro" id="IPR001958">
    <property type="entry name" value="Tet-R_TetA/multi-R_MdtG-like"/>
</dbReference>
<dbReference type="Gene3D" id="1.20.1250.20">
    <property type="entry name" value="MFS general substrate transporter like domains"/>
    <property type="match status" value="1"/>
</dbReference>
<dbReference type="OrthoDB" id="9793283at2"/>
<feature type="transmembrane region" description="Helical" evidence="8">
    <location>
        <begin position="114"/>
        <end position="137"/>
    </location>
</feature>
<dbReference type="PRINTS" id="PR01035">
    <property type="entry name" value="TCRTETA"/>
</dbReference>
<comment type="similarity">
    <text evidence="3">Belongs to the major facilitator superfamily. TCR/Tet family.</text>
</comment>
<dbReference type="PROSITE" id="PS50850">
    <property type="entry name" value="MFS"/>
    <property type="match status" value="1"/>
</dbReference>
<feature type="transmembrane region" description="Helical" evidence="8">
    <location>
        <begin position="323"/>
        <end position="346"/>
    </location>
</feature>